<dbReference type="RefSeq" id="WP_301165409.1">
    <property type="nucleotide sequence ID" value="NZ_JAUHTR010000003.1"/>
</dbReference>
<dbReference type="Gene3D" id="2.60.40.2360">
    <property type="entry name" value="Intracellular proteinase inhibitor BsuPI"/>
    <property type="match status" value="1"/>
</dbReference>
<comment type="caution">
    <text evidence="3">The sequence shown here is derived from an EMBL/GenBank/DDBJ whole genome shotgun (WGS) entry which is preliminary data.</text>
</comment>
<evidence type="ECO:0000313" key="4">
    <source>
        <dbReference type="Proteomes" id="UP001172721"/>
    </source>
</evidence>
<dbReference type="PROSITE" id="PS51257">
    <property type="entry name" value="PROKAR_LIPOPROTEIN"/>
    <property type="match status" value="1"/>
</dbReference>
<dbReference type="Pfam" id="PF12690">
    <property type="entry name" value="BsuPI"/>
    <property type="match status" value="1"/>
</dbReference>
<feature type="domain" description="Intracellular proteinase inhibitor BsuPI" evidence="2">
    <location>
        <begin position="61"/>
        <end position="156"/>
    </location>
</feature>
<evidence type="ECO:0000313" key="3">
    <source>
        <dbReference type="EMBL" id="MDN4524360.1"/>
    </source>
</evidence>
<feature type="region of interest" description="Disordered" evidence="1">
    <location>
        <begin position="23"/>
        <end position="51"/>
    </location>
</feature>
<reference evidence="3" key="1">
    <citation type="submission" date="2023-07" db="EMBL/GenBank/DDBJ databases">
        <title>Fictibacillus sp. isolated from freshwater pond.</title>
        <authorList>
            <person name="Kirdat K."/>
            <person name="Bhat A."/>
            <person name="Mourya A."/>
            <person name="Yadav A."/>
        </authorList>
    </citation>
    <scope>NUCLEOTIDE SEQUENCE</scope>
    <source>
        <strain evidence="3">NE201</strain>
    </source>
</reference>
<dbReference type="InterPro" id="IPR038144">
    <property type="entry name" value="IPI"/>
</dbReference>
<dbReference type="Proteomes" id="UP001172721">
    <property type="component" value="Unassembled WGS sequence"/>
</dbReference>
<organism evidence="3 4">
    <name type="scientific">Fictibacillus fluitans</name>
    <dbReference type="NCBI Taxonomy" id="3058422"/>
    <lineage>
        <taxon>Bacteria</taxon>
        <taxon>Bacillati</taxon>
        <taxon>Bacillota</taxon>
        <taxon>Bacilli</taxon>
        <taxon>Bacillales</taxon>
        <taxon>Fictibacillaceae</taxon>
        <taxon>Fictibacillus</taxon>
    </lineage>
</organism>
<name>A0ABT8HV43_9BACL</name>
<keyword evidence="4" id="KW-1185">Reference proteome</keyword>
<evidence type="ECO:0000256" key="1">
    <source>
        <dbReference type="SAM" id="MobiDB-lite"/>
    </source>
</evidence>
<accession>A0ABT8HV43</accession>
<sequence>MKKWLFILSFTLLLTACGTSEKKEADKGEPVMGDGNKQEQHQNKPGRDHSGGIVAGSIELKLSVMEQKTGSTLMRYELKNQTEQVKIFEFTSGKKFDYIITDKNGKKVYQYSQDHMFTQSLSKITLKQGEVFTQDIMVKNLPAGTYTIEIWLTAKNEENNYRQKKMFEIQ</sequence>
<protein>
    <recommendedName>
        <fullName evidence="2">Intracellular proteinase inhibitor BsuPI domain-containing protein</fullName>
    </recommendedName>
</protein>
<proteinExistence type="predicted"/>
<evidence type="ECO:0000259" key="2">
    <source>
        <dbReference type="Pfam" id="PF12690"/>
    </source>
</evidence>
<dbReference type="EMBL" id="JAUHTR010000003">
    <property type="protein sequence ID" value="MDN4524360.1"/>
    <property type="molecule type" value="Genomic_DNA"/>
</dbReference>
<gene>
    <name evidence="3" type="ORF">QYB97_07730</name>
</gene>
<dbReference type="InterPro" id="IPR020481">
    <property type="entry name" value="Intracell_prot_inh_BsuPI"/>
</dbReference>
<feature type="compositionally biased region" description="Basic and acidic residues" evidence="1">
    <location>
        <begin position="36"/>
        <end position="50"/>
    </location>
</feature>